<comment type="pathway">
    <text evidence="2">Cofactor biosynthesis; tetrahydrofolate biosynthesis; 2-amino-4-hydroxy-6-hydroxymethyl-7,8-dihydropteridine diphosphate from 7,8-dihydroneopterin triphosphate: step 4/4.</text>
</comment>
<comment type="caution">
    <text evidence="10">The sequence shown here is derived from an EMBL/GenBank/DDBJ whole genome shotgun (WGS) entry which is preliminary data.</text>
</comment>
<evidence type="ECO:0000256" key="4">
    <source>
        <dbReference type="ARBA" id="ARBA00022679"/>
    </source>
</evidence>
<sequence length="169" mass="18792">MAKFYLSIGANLGDRLATLRQAVRLLADTPGVTVTAVSPFYETPPWGKTDQPAFINGAVAVETEGSGQELLDACLAIERRLGRVRREKWGARTIDIDLVYSPDEACETETLILPHPYLTQRAFVLVPLRDLAPDLILCGRPIGDWLDRLPDTDSIRKKDSNYGKNTHCR</sequence>
<dbReference type="CDD" id="cd00483">
    <property type="entry name" value="HPPK"/>
    <property type="match status" value="1"/>
</dbReference>
<evidence type="ECO:0000256" key="7">
    <source>
        <dbReference type="ARBA" id="ARBA00022840"/>
    </source>
</evidence>
<dbReference type="EC" id="2.7.6.3" evidence="3"/>
<gene>
    <name evidence="10" type="primary">folK</name>
    <name evidence="10" type="ORF">WMO23_05685</name>
</gene>
<dbReference type="PANTHER" id="PTHR43071:SF1">
    <property type="entry name" value="2-AMINO-4-HYDROXY-6-HYDROXYMETHYLDIHYDROPTERIDINE PYROPHOSPHOKINASE"/>
    <property type="match status" value="1"/>
</dbReference>
<keyword evidence="4 10" id="KW-0808">Transferase</keyword>
<evidence type="ECO:0000256" key="3">
    <source>
        <dbReference type="ARBA" id="ARBA00013253"/>
    </source>
</evidence>
<dbReference type="Pfam" id="PF01288">
    <property type="entry name" value="HPPK"/>
    <property type="match status" value="1"/>
</dbReference>
<evidence type="ECO:0000256" key="8">
    <source>
        <dbReference type="ARBA" id="ARBA00022909"/>
    </source>
</evidence>
<organism evidence="10 11">
    <name type="scientific">Megasphaera intestinihominis</name>
    <dbReference type="NCBI Taxonomy" id="3133159"/>
    <lineage>
        <taxon>Bacteria</taxon>
        <taxon>Bacillati</taxon>
        <taxon>Bacillota</taxon>
        <taxon>Negativicutes</taxon>
        <taxon>Veillonellales</taxon>
        <taxon>Veillonellaceae</taxon>
        <taxon>Megasphaera</taxon>
    </lineage>
</organism>
<keyword evidence="6" id="KW-0418">Kinase</keyword>
<dbReference type="SUPFAM" id="SSF55083">
    <property type="entry name" value="6-hydroxymethyl-7,8-dihydropterin pyrophosphokinase, HPPK"/>
    <property type="match status" value="1"/>
</dbReference>
<evidence type="ECO:0000313" key="11">
    <source>
        <dbReference type="Proteomes" id="UP001433088"/>
    </source>
</evidence>
<evidence type="ECO:0000256" key="1">
    <source>
        <dbReference type="ARBA" id="ARBA00000198"/>
    </source>
</evidence>
<reference evidence="10 11" key="1">
    <citation type="submission" date="2024-03" db="EMBL/GenBank/DDBJ databases">
        <title>Human intestinal bacterial collection.</title>
        <authorList>
            <person name="Pauvert C."/>
            <person name="Hitch T.C.A."/>
            <person name="Clavel T."/>
        </authorList>
    </citation>
    <scope>NUCLEOTIDE SEQUENCE [LARGE SCALE GENOMIC DNA]</scope>
    <source>
        <strain evidence="10 11">CLA-AA-H81</strain>
    </source>
</reference>
<keyword evidence="5" id="KW-0547">Nucleotide-binding</keyword>
<evidence type="ECO:0000256" key="6">
    <source>
        <dbReference type="ARBA" id="ARBA00022777"/>
    </source>
</evidence>
<dbReference type="RefSeq" id="WP_292281396.1">
    <property type="nucleotide sequence ID" value="NZ_JBBMEU010000026.1"/>
</dbReference>
<keyword evidence="7" id="KW-0067">ATP-binding</keyword>
<accession>A0ABV1CXK8</accession>
<comment type="catalytic activity">
    <reaction evidence="1">
        <text>6-hydroxymethyl-7,8-dihydropterin + ATP = (7,8-dihydropterin-6-yl)methyl diphosphate + AMP + H(+)</text>
        <dbReference type="Rhea" id="RHEA:11412"/>
        <dbReference type="ChEBI" id="CHEBI:15378"/>
        <dbReference type="ChEBI" id="CHEBI:30616"/>
        <dbReference type="ChEBI" id="CHEBI:44841"/>
        <dbReference type="ChEBI" id="CHEBI:72950"/>
        <dbReference type="ChEBI" id="CHEBI:456215"/>
        <dbReference type="EC" id="2.7.6.3"/>
    </reaction>
</comment>
<dbReference type="PROSITE" id="PS00794">
    <property type="entry name" value="HPPK"/>
    <property type="match status" value="1"/>
</dbReference>
<evidence type="ECO:0000259" key="9">
    <source>
        <dbReference type="PROSITE" id="PS00794"/>
    </source>
</evidence>
<dbReference type="NCBIfam" id="TIGR01498">
    <property type="entry name" value="folK"/>
    <property type="match status" value="1"/>
</dbReference>
<feature type="domain" description="7,8-dihydro-6-hydroxymethylpterin-pyrophosphokinase" evidence="9">
    <location>
        <begin position="88"/>
        <end position="99"/>
    </location>
</feature>
<keyword evidence="8" id="KW-0289">Folate biosynthesis</keyword>
<evidence type="ECO:0000256" key="5">
    <source>
        <dbReference type="ARBA" id="ARBA00022741"/>
    </source>
</evidence>
<protein>
    <recommendedName>
        <fullName evidence="3">2-amino-4-hydroxy-6-hydroxymethyldihydropteridine diphosphokinase</fullName>
        <ecNumber evidence="3">2.7.6.3</ecNumber>
    </recommendedName>
</protein>
<dbReference type="PANTHER" id="PTHR43071">
    <property type="entry name" value="2-AMINO-4-HYDROXY-6-HYDROXYMETHYLDIHYDROPTERIDINE PYROPHOSPHOKINASE"/>
    <property type="match status" value="1"/>
</dbReference>
<keyword evidence="11" id="KW-1185">Reference proteome</keyword>
<dbReference type="InterPro" id="IPR035907">
    <property type="entry name" value="Hppk_sf"/>
</dbReference>
<dbReference type="Gene3D" id="3.30.70.560">
    <property type="entry name" value="7,8-Dihydro-6-hydroxymethylpterin-pyrophosphokinase HPPK"/>
    <property type="match status" value="1"/>
</dbReference>
<proteinExistence type="predicted"/>
<name>A0ABV1CXK8_9FIRM</name>
<evidence type="ECO:0000313" key="10">
    <source>
        <dbReference type="EMBL" id="MEQ2422223.1"/>
    </source>
</evidence>
<dbReference type="GO" id="GO:0003848">
    <property type="term" value="F:2-amino-4-hydroxy-6-hydroxymethyldihydropteridine diphosphokinase activity"/>
    <property type="evidence" value="ECO:0007669"/>
    <property type="project" value="UniProtKB-EC"/>
</dbReference>
<evidence type="ECO:0000256" key="2">
    <source>
        <dbReference type="ARBA" id="ARBA00005051"/>
    </source>
</evidence>
<dbReference type="EMBL" id="JBBMEU010000026">
    <property type="protein sequence ID" value="MEQ2422223.1"/>
    <property type="molecule type" value="Genomic_DNA"/>
</dbReference>
<dbReference type="InterPro" id="IPR000550">
    <property type="entry name" value="Hppk"/>
</dbReference>
<dbReference type="Proteomes" id="UP001433088">
    <property type="component" value="Unassembled WGS sequence"/>
</dbReference>